<dbReference type="Pfam" id="PF00512">
    <property type="entry name" value="HisKA"/>
    <property type="match status" value="1"/>
</dbReference>
<dbReference type="SMART" id="SM00304">
    <property type="entry name" value="HAMP"/>
    <property type="match status" value="1"/>
</dbReference>
<evidence type="ECO:0000256" key="3">
    <source>
        <dbReference type="ARBA" id="ARBA00012438"/>
    </source>
</evidence>
<evidence type="ECO:0000256" key="2">
    <source>
        <dbReference type="ARBA" id="ARBA00004370"/>
    </source>
</evidence>
<dbReference type="InterPro" id="IPR004358">
    <property type="entry name" value="Sig_transdc_His_kin-like_C"/>
</dbReference>
<dbReference type="Gene3D" id="3.40.50.2300">
    <property type="match status" value="1"/>
</dbReference>
<accession>A0ABU1ZJN9</accession>
<dbReference type="CDD" id="cd00082">
    <property type="entry name" value="HisKA"/>
    <property type="match status" value="1"/>
</dbReference>
<feature type="coiled-coil region" evidence="8">
    <location>
        <begin position="225"/>
        <end position="294"/>
    </location>
</feature>
<proteinExistence type="predicted"/>
<protein>
    <recommendedName>
        <fullName evidence="3">histidine kinase</fullName>
        <ecNumber evidence="3">2.7.13.3</ecNumber>
    </recommendedName>
</protein>
<evidence type="ECO:0000256" key="9">
    <source>
        <dbReference type="SAM" id="Phobius"/>
    </source>
</evidence>
<dbReference type="SMART" id="SM00387">
    <property type="entry name" value="HATPase_c"/>
    <property type="match status" value="1"/>
</dbReference>
<dbReference type="SUPFAM" id="SSF47384">
    <property type="entry name" value="Homodimeric domain of signal transducing histidine kinase"/>
    <property type="match status" value="1"/>
</dbReference>
<dbReference type="InterPro" id="IPR003594">
    <property type="entry name" value="HATPase_dom"/>
</dbReference>
<comment type="catalytic activity">
    <reaction evidence="1">
        <text>ATP + protein L-histidine = ADP + protein N-phospho-L-histidine.</text>
        <dbReference type="EC" id="2.7.13.3"/>
    </reaction>
</comment>
<dbReference type="Pfam" id="PF00072">
    <property type="entry name" value="Response_reg"/>
    <property type="match status" value="1"/>
</dbReference>
<feature type="transmembrane region" description="Helical" evidence="9">
    <location>
        <begin position="13"/>
        <end position="35"/>
    </location>
</feature>
<dbReference type="RefSeq" id="WP_310340021.1">
    <property type="nucleotide sequence ID" value="NZ_JAVDXO010000002.1"/>
</dbReference>
<dbReference type="InterPro" id="IPR011006">
    <property type="entry name" value="CheY-like_superfamily"/>
</dbReference>
<dbReference type="Pfam" id="PF00672">
    <property type="entry name" value="HAMP"/>
    <property type="match status" value="1"/>
</dbReference>
<dbReference type="InterPro" id="IPR003660">
    <property type="entry name" value="HAMP_dom"/>
</dbReference>
<dbReference type="Pfam" id="PF02518">
    <property type="entry name" value="HATPase_c"/>
    <property type="match status" value="1"/>
</dbReference>
<dbReference type="PROSITE" id="PS50109">
    <property type="entry name" value="HIS_KIN"/>
    <property type="match status" value="1"/>
</dbReference>
<dbReference type="InterPro" id="IPR036890">
    <property type="entry name" value="HATPase_C_sf"/>
</dbReference>
<keyword evidence="14" id="KW-1185">Reference proteome</keyword>
<gene>
    <name evidence="13" type="ORF">J2X15_001042</name>
</gene>
<evidence type="ECO:0000256" key="5">
    <source>
        <dbReference type="ARBA" id="ARBA00022679"/>
    </source>
</evidence>
<dbReference type="InterPro" id="IPR003661">
    <property type="entry name" value="HisK_dim/P_dom"/>
</dbReference>
<evidence type="ECO:0000256" key="8">
    <source>
        <dbReference type="SAM" id="Coils"/>
    </source>
</evidence>
<dbReference type="SUPFAM" id="SSF158472">
    <property type="entry name" value="HAMP domain-like"/>
    <property type="match status" value="1"/>
</dbReference>
<evidence type="ECO:0000313" key="13">
    <source>
        <dbReference type="EMBL" id="MDR7305764.1"/>
    </source>
</evidence>
<comment type="caution">
    <text evidence="13">The sequence shown here is derived from an EMBL/GenBank/DDBJ whole genome shotgun (WGS) entry which is preliminary data.</text>
</comment>
<dbReference type="SUPFAM" id="SSF55874">
    <property type="entry name" value="ATPase domain of HSP90 chaperone/DNA topoisomerase II/histidine kinase"/>
    <property type="match status" value="1"/>
</dbReference>
<keyword evidence="5" id="KW-0808">Transferase</keyword>
<dbReference type="InterPro" id="IPR001789">
    <property type="entry name" value="Sig_transdc_resp-reg_receiver"/>
</dbReference>
<dbReference type="InterPro" id="IPR033417">
    <property type="entry name" value="CHASE8"/>
</dbReference>
<evidence type="ECO:0000259" key="11">
    <source>
        <dbReference type="PROSITE" id="PS50110"/>
    </source>
</evidence>
<dbReference type="Gene3D" id="3.30.565.10">
    <property type="entry name" value="Histidine kinase-like ATPase, C-terminal domain"/>
    <property type="match status" value="1"/>
</dbReference>
<dbReference type="Proteomes" id="UP001268089">
    <property type="component" value="Unassembled WGS sequence"/>
</dbReference>
<sequence>MSLVALNSLRTKFLAAMLLTTLVAVMAAVVAMITYDLNLYSESWISDMDTQAELLGQTAAPALEFDDRTLASENLNLLRLRPQIRSAAIYTARGVQFASYRANTAGTDAPKLPGPDGVNVDGSSLAIFKPILKNGEILGKVYIRADYSLYDRMLGYTGIAAVAACVAMLIAYLISTMLRNVVIRPILSINEVAREVEQKRDYSLRAIKSSEDEVGHLADSFNNMLAEIERRANDNRQATQALAQEVAERKRSEDEVVQLNTQLEERVAKRTQQLEAINQELTIARNDADNANHAKSEFLSRMSHELRTPLNAILGFGDILVSDKIASSPQQKSEFTQQILKAGRHLLALINEILDLAHVESGKLTLSIETVHVADVLAECQAIMEPLGHQSGIRLMFPEDHGLNALADHMRVKQVMLNLLSNAIKYNRQGGAVVVDVASLGQDRLRISVQDTGIGLQPTQVEGLFQAFNRLGQENGAVVGTGIGLVLTKRLVELMNGRIGVSSTPGIGTIFWVELPAAAPTASAVVESSYQVSTSVQQQETVVPTLLYIEDNPANLRLIQEILGFRTDLRLLSAPDGKLGLDLAFAHLPNVVLLDINLPGMNGFEIQKTLQADPRTAQIPVIALTANAMQREVERGLSAGFFRYLTKPINLEEFAAAIEAALDANPKHLPGPKNRSSAT</sequence>
<dbReference type="Gene3D" id="6.10.340.10">
    <property type="match status" value="1"/>
</dbReference>
<organism evidence="13 14">
    <name type="scientific">Rhodoferax saidenbachensis</name>
    <dbReference type="NCBI Taxonomy" id="1484693"/>
    <lineage>
        <taxon>Bacteria</taxon>
        <taxon>Pseudomonadati</taxon>
        <taxon>Pseudomonadota</taxon>
        <taxon>Betaproteobacteria</taxon>
        <taxon>Burkholderiales</taxon>
        <taxon>Comamonadaceae</taxon>
        <taxon>Rhodoferax</taxon>
    </lineage>
</organism>
<evidence type="ECO:0000259" key="10">
    <source>
        <dbReference type="PROSITE" id="PS50109"/>
    </source>
</evidence>
<reference evidence="13 14" key="1">
    <citation type="submission" date="2023-07" db="EMBL/GenBank/DDBJ databases">
        <title>Sorghum-associated microbial communities from plants grown in Nebraska, USA.</title>
        <authorList>
            <person name="Schachtman D."/>
        </authorList>
    </citation>
    <scope>NUCLEOTIDE SEQUENCE [LARGE SCALE GENOMIC DNA]</scope>
    <source>
        <strain evidence="13 14">BE308</strain>
    </source>
</reference>
<dbReference type="Gene3D" id="1.10.287.130">
    <property type="match status" value="1"/>
</dbReference>
<evidence type="ECO:0000259" key="12">
    <source>
        <dbReference type="PROSITE" id="PS50885"/>
    </source>
</evidence>
<evidence type="ECO:0000256" key="4">
    <source>
        <dbReference type="ARBA" id="ARBA00022553"/>
    </source>
</evidence>
<dbReference type="PROSITE" id="PS50110">
    <property type="entry name" value="RESPONSE_REGULATORY"/>
    <property type="match status" value="1"/>
</dbReference>
<dbReference type="EC" id="2.7.13.3" evidence="3"/>
<feature type="transmembrane region" description="Helical" evidence="9">
    <location>
        <begin position="153"/>
        <end position="174"/>
    </location>
</feature>
<evidence type="ECO:0000256" key="7">
    <source>
        <dbReference type="PROSITE-ProRule" id="PRU00169"/>
    </source>
</evidence>
<dbReference type="SMART" id="SM00448">
    <property type="entry name" value="REC"/>
    <property type="match status" value="1"/>
</dbReference>
<dbReference type="InterPro" id="IPR036097">
    <property type="entry name" value="HisK_dim/P_sf"/>
</dbReference>
<feature type="domain" description="Histidine kinase" evidence="10">
    <location>
        <begin position="301"/>
        <end position="519"/>
    </location>
</feature>
<dbReference type="CDD" id="cd06225">
    <property type="entry name" value="HAMP"/>
    <property type="match status" value="1"/>
</dbReference>
<dbReference type="InterPro" id="IPR005467">
    <property type="entry name" value="His_kinase_dom"/>
</dbReference>
<keyword evidence="9" id="KW-0472">Membrane</keyword>
<feature type="domain" description="HAMP" evidence="12">
    <location>
        <begin position="180"/>
        <end position="233"/>
    </location>
</feature>
<dbReference type="SUPFAM" id="SSF52172">
    <property type="entry name" value="CheY-like"/>
    <property type="match status" value="1"/>
</dbReference>
<keyword evidence="6 13" id="KW-0418">Kinase</keyword>
<dbReference type="SMART" id="SM00388">
    <property type="entry name" value="HisKA"/>
    <property type="match status" value="1"/>
</dbReference>
<dbReference type="PRINTS" id="PR00344">
    <property type="entry name" value="BCTRLSENSOR"/>
</dbReference>
<dbReference type="PANTHER" id="PTHR43047:SF72">
    <property type="entry name" value="OSMOSENSING HISTIDINE PROTEIN KINASE SLN1"/>
    <property type="match status" value="1"/>
</dbReference>
<feature type="domain" description="Response regulatory" evidence="11">
    <location>
        <begin position="545"/>
        <end position="662"/>
    </location>
</feature>
<dbReference type="GO" id="GO:0016301">
    <property type="term" value="F:kinase activity"/>
    <property type="evidence" value="ECO:0007669"/>
    <property type="project" value="UniProtKB-KW"/>
</dbReference>
<evidence type="ECO:0000256" key="1">
    <source>
        <dbReference type="ARBA" id="ARBA00000085"/>
    </source>
</evidence>
<feature type="modified residue" description="4-aspartylphosphate" evidence="7">
    <location>
        <position position="595"/>
    </location>
</feature>
<keyword evidence="9" id="KW-1133">Transmembrane helix</keyword>
<comment type="subcellular location">
    <subcellularLocation>
        <location evidence="2">Membrane</location>
    </subcellularLocation>
</comment>
<dbReference type="PANTHER" id="PTHR43047">
    <property type="entry name" value="TWO-COMPONENT HISTIDINE PROTEIN KINASE"/>
    <property type="match status" value="1"/>
</dbReference>
<keyword evidence="8" id="KW-0175">Coiled coil</keyword>
<keyword evidence="4 7" id="KW-0597">Phosphoprotein</keyword>
<evidence type="ECO:0000256" key="6">
    <source>
        <dbReference type="ARBA" id="ARBA00022777"/>
    </source>
</evidence>
<name>A0ABU1ZJN9_9BURK</name>
<evidence type="ECO:0000313" key="14">
    <source>
        <dbReference type="Proteomes" id="UP001268089"/>
    </source>
</evidence>
<dbReference type="PROSITE" id="PS50885">
    <property type="entry name" value="HAMP"/>
    <property type="match status" value="1"/>
</dbReference>
<keyword evidence="9" id="KW-0812">Transmembrane</keyword>
<dbReference type="Pfam" id="PF17152">
    <property type="entry name" value="CHASE8"/>
    <property type="match status" value="1"/>
</dbReference>
<dbReference type="EMBL" id="JAVDXO010000002">
    <property type="protein sequence ID" value="MDR7305764.1"/>
    <property type="molecule type" value="Genomic_DNA"/>
</dbReference>